<dbReference type="FunFam" id="1.20.81.30:FF:000001">
    <property type="entry name" value="Type II secretion system protein F"/>
    <property type="match status" value="1"/>
</dbReference>
<evidence type="ECO:0000313" key="15">
    <source>
        <dbReference type="Proteomes" id="UP000316476"/>
    </source>
</evidence>
<dbReference type="PANTHER" id="PTHR30012:SF0">
    <property type="entry name" value="TYPE II SECRETION SYSTEM PROTEIN F-RELATED"/>
    <property type="match status" value="1"/>
</dbReference>
<evidence type="ECO:0000256" key="8">
    <source>
        <dbReference type="ARBA" id="ARBA00022989"/>
    </source>
</evidence>
<organism evidence="14 15">
    <name type="scientific">Crateriforma conspicua</name>
    <dbReference type="NCBI Taxonomy" id="2527996"/>
    <lineage>
        <taxon>Bacteria</taxon>
        <taxon>Pseudomonadati</taxon>
        <taxon>Planctomycetota</taxon>
        <taxon>Planctomycetia</taxon>
        <taxon>Planctomycetales</taxon>
        <taxon>Planctomycetaceae</taxon>
        <taxon>Crateriforma</taxon>
    </lineage>
</organism>
<evidence type="ECO:0000256" key="4">
    <source>
        <dbReference type="ARBA" id="ARBA00022448"/>
    </source>
</evidence>
<feature type="transmembrane region" description="Helical" evidence="12">
    <location>
        <begin position="164"/>
        <end position="190"/>
    </location>
</feature>
<evidence type="ECO:0000256" key="5">
    <source>
        <dbReference type="ARBA" id="ARBA00022475"/>
    </source>
</evidence>
<dbReference type="InterPro" id="IPR018076">
    <property type="entry name" value="T2SS_GspF_dom"/>
</dbReference>
<evidence type="ECO:0000259" key="13">
    <source>
        <dbReference type="Pfam" id="PF00482"/>
    </source>
</evidence>
<dbReference type="GO" id="GO:0005886">
    <property type="term" value="C:plasma membrane"/>
    <property type="evidence" value="ECO:0007669"/>
    <property type="project" value="UniProtKB-SubCell"/>
</dbReference>
<feature type="transmembrane region" description="Helical" evidence="12">
    <location>
        <begin position="223"/>
        <end position="241"/>
    </location>
</feature>
<keyword evidence="6" id="KW-0997">Cell inner membrane</keyword>
<dbReference type="PROSITE" id="PS00874">
    <property type="entry name" value="T2SP_F"/>
    <property type="match status" value="1"/>
</dbReference>
<dbReference type="EMBL" id="SJPZ01000002">
    <property type="protein sequence ID" value="TWU62886.1"/>
    <property type="molecule type" value="Genomic_DNA"/>
</dbReference>
<dbReference type="Pfam" id="PF00482">
    <property type="entry name" value="T2SSF"/>
    <property type="match status" value="2"/>
</dbReference>
<evidence type="ECO:0000256" key="1">
    <source>
        <dbReference type="ARBA" id="ARBA00002684"/>
    </source>
</evidence>
<keyword evidence="5" id="KW-1003">Cell membrane</keyword>
<accession>A0A5C6FQW2</accession>
<comment type="function">
    <text evidence="1">Component of the type II secretion system inner membrane complex required for the energy-dependent secretion of extracellular factors such as proteases and toxins from the periplasm.</text>
</comment>
<evidence type="ECO:0000256" key="10">
    <source>
        <dbReference type="ARBA" id="ARBA00030750"/>
    </source>
</evidence>
<dbReference type="InterPro" id="IPR042094">
    <property type="entry name" value="T2SS_GspF_sf"/>
</dbReference>
<dbReference type="AlphaFoldDB" id="A0A5C6FQW2"/>
<evidence type="ECO:0000313" key="14">
    <source>
        <dbReference type="EMBL" id="TWU62886.1"/>
    </source>
</evidence>
<evidence type="ECO:0000256" key="12">
    <source>
        <dbReference type="SAM" id="Phobius"/>
    </source>
</evidence>
<dbReference type="Proteomes" id="UP000316476">
    <property type="component" value="Unassembled WGS sequence"/>
</dbReference>
<dbReference type="InterPro" id="IPR003004">
    <property type="entry name" value="GspF/PilC"/>
</dbReference>
<evidence type="ECO:0000256" key="11">
    <source>
        <dbReference type="RuleBase" id="RU003923"/>
    </source>
</evidence>
<reference evidence="14 15" key="1">
    <citation type="submission" date="2019-02" db="EMBL/GenBank/DDBJ databases">
        <title>Deep-cultivation of Planctomycetes and their phenomic and genomic characterization uncovers novel biology.</title>
        <authorList>
            <person name="Wiegand S."/>
            <person name="Jogler M."/>
            <person name="Boedeker C."/>
            <person name="Pinto D."/>
            <person name="Vollmers J."/>
            <person name="Rivas-Marin E."/>
            <person name="Kohn T."/>
            <person name="Peeters S.H."/>
            <person name="Heuer A."/>
            <person name="Rast P."/>
            <person name="Oberbeckmann S."/>
            <person name="Bunk B."/>
            <person name="Jeske O."/>
            <person name="Meyerdierks A."/>
            <person name="Storesund J.E."/>
            <person name="Kallscheuer N."/>
            <person name="Luecker S."/>
            <person name="Lage O.M."/>
            <person name="Pohl T."/>
            <person name="Merkel B.J."/>
            <person name="Hornburger P."/>
            <person name="Mueller R.-W."/>
            <person name="Bruemmer F."/>
            <person name="Labrenz M."/>
            <person name="Spormann A.M."/>
            <person name="Op Den Camp H."/>
            <person name="Overmann J."/>
            <person name="Amann R."/>
            <person name="Jetten M.S.M."/>
            <person name="Mascher T."/>
            <person name="Medema M.H."/>
            <person name="Devos D.P."/>
            <person name="Kaster A.-K."/>
            <person name="Ovreas L."/>
            <person name="Rohde M."/>
            <person name="Galperin M.Y."/>
            <person name="Jogler C."/>
        </authorList>
    </citation>
    <scope>NUCLEOTIDE SEQUENCE [LARGE SCALE GENOMIC DNA]</scope>
    <source>
        <strain evidence="14 15">V7</strain>
    </source>
</reference>
<dbReference type="InterPro" id="IPR001992">
    <property type="entry name" value="T2SS_GspF/T4SS_PilC_CS"/>
</dbReference>
<evidence type="ECO:0000256" key="9">
    <source>
        <dbReference type="ARBA" id="ARBA00023136"/>
    </source>
</evidence>
<dbReference type="GO" id="GO:0009306">
    <property type="term" value="P:protein secretion"/>
    <property type="evidence" value="ECO:0007669"/>
    <property type="project" value="InterPro"/>
</dbReference>
<feature type="domain" description="Type II secretion system protein GspF" evidence="13">
    <location>
        <begin position="70"/>
        <end position="191"/>
    </location>
</feature>
<feature type="transmembrane region" description="Helical" evidence="12">
    <location>
        <begin position="374"/>
        <end position="395"/>
    </location>
</feature>
<keyword evidence="4 11" id="KW-0813">Transport</keyword>
<comment type="similarity">
    <text evidence="3 11">Belongs to the GSP F family.</text>
</comment>
<comment type="subcellular location">
    <subcellularLocation>
        <location evidence="2">Cell inner membrane</location>
        <topology evidence="2">Multi-pass membrane protein</topology>
    </subcellularLocation>
    <subcellularLocation>
        <location evidence="11">Cell membrane</location>
        <topology evidence="11">Multi-pass membrane protein</topology>
    </subcellularLocation>
</comment>
<dbReference type="PANTHER" id="PTHR30012">
    <property type="entry name" value="GENERAL SECRETION PATHWAY PROTEIN"/>
    <property type="match status" value="1"/>
</dbReference>
<protein>
    <recommendedName>
        <fullName evidence="10">General secretion pathway protein F</fullName>
    </recommendedName>
</protein>
<dbReference type="RefSeq" id="WP_146415602.1">
    <property type="nucleotide sequence ID" value="NZ_SJPZ01000002.1"/>
</dbReference>
<evidence type="ECO:0000256" key="2">
    <source>
        <dbReference type="ARBA" id="ARBA00004429"/>
    </source>
</evidence>
<evidence type="ECO:0000256" key="3">
    <source>
        <dbReference type="ARBA" id="ARBA00005745"/>
    </source>
</evidence>
<gene>
    <name evidence="14" type="primary">epsF_4</name>
    <name evidence="14" type="ORF">V7x_46230</name>
</gene>
<keyword evidence="8 12" id="KW-1133">Transmembrane helix</keyword>
<keyword evidence="9 12" id="KW-0472">Membrane</keyword>
<dbReference type="Gene3D" id="1.20.81.30">
    <property type="entry name" value="Type II secretion system (T2SS), domain F"/>
    <property type="match status" value="2"/>
</dbReference>
<evidence type="ECO:0000256" key="6">
    <source>
        <dbReference type="ARBA" id="ARBA00022519"/>
    </source>
</evidence>
<keyword evidence="7 11" id="KW-0812">Transmembrane</keyword>
<evidence type="ECO:0000256" key="7">
    <source>
        <dbReference type="ARBA" id="ARBA00022692"/>
    </source>
</evidence>
<dbReference type="OrthoDB" id="9805682at2"/>
<feature type="domain" description="Type II secretion system protein GspF" evidence="13">
    <location>
        <begin position="274"/>
        <end position="393"/>
    </location>
</feature>
<comment type="caution">
    <text evidence="14">The sequence shown here is derived from an EMBL/GenBank/DDBJ whole genome shotgun (WGS) entry which is preliminary data.</text>
</comment>
<proteinExistence type="inferred from homology"/>
<sequence length="401" mass="43990">MPVFGYQGTGTDGKRLRGSIHAESARAGRDSLRQQGVTVTAIRPIDESAQRSWLQYLRQHRARAQWAVAAHELSMLLRTGMGIDEAVDTLADQYRGGLRIALRRIHDDVTAGRSLAESMAMQPHVFDAASVRLAEVGENAGNLDAVLDELAQLKQRIAEFGDKVATALMYPMFLLTFGVAAMIFLMTWVLPPLLENLQETLTQIPWPTRIAQSISTFLVNNGLMLLVVSGALLVIGVWMVSTERGKTWIDRKVLKLPVIGPILIKQNVARIAMVLGMLLRSGIPLRESMQLASRSTRNTSLRRTLAKCVDDLSAGGNVATALQDQGLFPPLAIRVFAVGQESGELDQMLIRLADDYNQQVQRATSRLTTMLEPALILFMAVLVGFLLVATMLPILQAGQVT</sequence>
<name>A0A5C6FQW2_9PLAN</name>